<comment type="caution">
    <text evidence="1">The sequence shown here is derived from an EMBL/GenBank/DDBJ whole genome shotgun (WGS) entry which is preliminary data.</text>
</comment>
<organism evidence="1 2">
    <name type="scientific">Sphingobacterium allocomposti</name>
    <dbReference type="NCBI Taxonomy" id="415956"/>
    <lineage>
        <taxon>Bacteria</taxon>
        <taxon>Pseudomonadati</taxon>
        <taxon>Bacteroidota</taxon>
        <taxon>Sphingobacteriia</taxon>
        <taxon>Sphingobacteriales</taxon>
        <taxon>Sphingobacteriaceae</taxon>
        <taxon>Sphingobacterium</taxon>
    </lineage>
</organism>
<dbReference type="EMBL" id="VNHX01000027">
    <property type="protein sequence ID" value="TYP89446.1"/>
    <property type="molecule type" value="Genomic_DNA"/>
</dbReference>
<protein>
    <submittedName>
        <fullName evidence="1">Uncharacterized protein</fullName>
    </submittedName>
</protein>
<name>A0A5S5D2R9_9SPHI</name>
<accession>A0A5S5D2R9</accession>
<dbReference type="PROSITE" id="PS51257">
    <property type="entry name" value="PROKAR_LIPOPROTEIN"/>
    <property type="match status" value="1"/>
</dbReference>
<evidence type="ECO:0000313" key="1">
    <source>
        <dbReference type="EMBL" id="TYP89446.1"/>
    </source>
</evidence>
<sequence length="115" mass="13432">MRQGVTRLVFLIGKYAIKIPNFTYSHQNFLSGCLANHNERLYCKQYKGMPQLDKVAYTYYSSLFGLLNIQRRAEIVPFDISSDRSIRESFRGVCHDFKNENFGFINDKIVCIDYA</sequence>
<proteinExistence type="predicted"/>
<reference evidence="1 2" key="1">
    <citation type="submission" date="2019-07" db="EMBL/GenBank/DDBJ databases">
        <title>Genomic Encyclopedia of Archaeal and Bacterial Type Strains, Phase II (KMG-II): from individual species to whole genera.</title>
        <authorList>
            <person name="Goeker M."/>
        </authorList>
    </citation>
    <scope>NUCLEOTIDE SEQUENCE [LARGE SCALE GENOMIC DNA]</scope>
    <source>
        <strain evidence="1 2">DSM 18850</strain>
    </source>
</reference>
<keyword evidence="2" id="KW-1185">Reference proteome</keyword>
<evidence type="ECO:0000313" key="2">
    <source>
        <dbReference type="Proteomes" id="UP000325105"/>
    </source>
</evidence>
<gene>
    <name evidence="1" type="ORF">BC792_12747</name>
</gene>
<dbReference type="Proteomes" id="UP000325105">
    <property type="component" value="Unassembled WGS sequence"/>
</dbReference>
<dbReference type="AlphaFoldDB" id="A0A5S5D2R9"/>